<dbReference type="AlphaFoldDB" id="C5MF97"/>
<protein>
    <submittedName>
        <fullName evidence="2">Uncharacterized protein</fullName>
    </submittedName>
</protein>
<dbReference type="VEuPathDB" id="FungiDB:CTRG_04740"/>
<dbReference type="EMBL" id="GG692400">
    <property type="protein sequence ID" value="EER31957.1"/>
    <property type="molecule type" value="Genomic_DNA"/>
</dbReference>
<keyword evidence="3" id="KW-1185">Reference proteome</keyword>
<dbReference type="GeneID" id="8298093"/>
<evidence type="ECO:0000256" key="1">
    <source>
        <dbReference type="SAM" id="MobiDB-lite"/>
    </source>
</evidence>
<organism evidence="2 3">
    <name type="scientific">Candida tropicalis (strain ATCC MYA-3404 / T1)</name>
    <name type="common">Yeast</name>
    <dbReference type="NCBI Taxonomy" id="294747"/>
    <lineage>
        <taxon>Eukaryota</taxon>
        <taxon>Fungi</taxon>
        <taxon>Dikarya</taxon>
        <taxon>Ascomycota</taxon>
        <taxon>Saccharomycotina</taxon>
        <taxon>Pichiomycetes</taxon>
        <taxon>Debaryomycetaceae</taxon>
        <taxon>Candida/Lodderomyces clade</taxon>
        <taxon>Candida</taxon>
    </lineage>
</organism>
<evidence type="ECO:0000313" key="3">
    <source>
        <dbReference type="Proteomes" id="UP000002037"/>
    </source>
</evidence>
<sequence length="129" mass="16125">MFWLAFFFFLYFILGFCSFVFVFATDFLCAEFFSLVLKFAEEIVSLSSLLFCTDSLLALKQQQKNFFSWWRAREWHKKKKKRREREQEETREKREEREKEKEKREERERNTRENRNKTIKIHVTEKNKK</sequence>
<gene>
    <name evidence="2" type="ORF">CTRG_04740</name>
</gene>
<proteinExistence type="predicted"/>
<name>C5MF97_CANTT</name>
<reference evidence="2 3" key="1">
    <citation type="journal article" date="2009" name="Nature">
        <title>Evolution of pathogenicity and sexual reproduction in eight Candida genomes.</title>
        <authorList>
            <person name="Butler G."/>
            <person name="Rasmussen M.D."/>
            <person name="Lin M.F."/>
            <person name="Santos M.A."/>
            <person name="Sakthikumar S."/>
            <person name="Munro C.A."/>
            <person name="Rheinbay E."/>
            <person name="Grabherr M."/>
            <person name="Forche A."/>
            <person name="Reedy J.L."/>
            <person name="Agrafioti I."/>
            <person name="Arnaud M.B."/>
            <person name="Bates S."/>
            <person name="Brown A.J."/>
            <person name="Brunke S."/>
            <person name="Costanzo M.C."/>
            <person name="Fitzpatrick D.A."/>
            <person name="de Groot P.W."/>
            <person name="Harris D."/>
            <person name="Hoyer L.L."/>
            <person name="Hube B."/>
            <person name="Klis F.M."/>
            <person name="Kodira C."/>
            <person name="Lennard N."/>
            <person name="Logue M.E."/>
            <person name="Martin R."/>
            <person name="Neiman A.M."/>
            <person name="Nikolaou E."/>
            <person name="Quail M.A."/>
            <person name="Quinn J."/>
            <person name="Santos M.C."/>
            <person name="Schmitzberger F.F."/>
            <person name="Sherlock G."/>
            <person name="Shah P."/>
            <person name="Silverstein K.A."/>
            <person name="Skrzypek M.S."/>
            <person name="Soll D."/>
            <person name="Staggs R."/>
            <person name="Stansfield I."/>
            <person name="Stumpf M.P."/>
            <person name="Sudbery P.E."/>
            <person name="Srikantha T."/>
            <person name="Zeng Q."/>
            <person name="Berman J."/>
            <person name="Berriman M."/>
            <person name="Heitman J."/>
            <person name="Gow N.A."/>
            <person name="Lorenz M.C."/>
            <person name="Birren B.W."/>
            <person name="Kellis M."/>
            <person name="Cuomo C.A."/>
        </authorList>
    </citation>
    <scope>NUCLEOTIDE SEQUENCE [LARGE SCALE GENOMIC DNA]</scope>
    <source>
        <strain evidence="3">ATCC MYA-3404 / T1</strain>
    </source>
</reference>
<dbReference type="Proteomes" id="UP000002037">
    <property type="component" value="Unassembled WGS sequence"/>
</dbReference>
<accession>C5MF97</accession>
<dbReference type="RefSeq" id="XP_002550442.1">
    <property type="nucleotide sequence ID" value="XM_002550396.1"/>
</dbReference>
<feature type="compositionally biased region" description="Basic and acidic residues" evidence="1">
    <location>
        <begin position="84"/>
        <end position="129"/>
    </location>
</feature>
<evidence type="ECO:0000313" key="2">
    <source>
        <dbReference type="EMBL" id="EER31957.1"/>
    </source>
</evidence>
<dbReference type="HOGENOM" id="CLU_1948564_0_0_1"/>
<feature type="region of interest" description="Disordered" evidence="1">
    <location>
        <begin position="75"/>
        <end position="129"/>
    </location>
</feature>
<dbReference type="KEGG" id="ctp:CTRG_04740"/>